<reference evidence="15 16" key="1">
    <citation type="submission" date="2023-10" db="EMBL/GenBank/DDBJ databases">
        <title>Two novel species belonging to the OM43/NOR5 clade.</title>
        <authorList>
            <person name="Park M."/>
        </authorList>
    </citation>
    <scope>NUCLEOTIDE SEQUENCE [LARGE SCALE GENOMIC DNA]</scope>
    <source>
        <strain evidence="15 16">IMCC43200</strain>
    </source>
</reference>
<feature type="transmembrane region" description="Helical" evidence="14">
    <location>
        <begin position="276"/>
        <end position="297"/>
    </location>
</feature>
<dbReference type="InterPro" id="IPR001734">
    <property type="entry name" value="Na/solute_symporter"/>
</dbReference>
<evidence type="ECO:0000256" key="8">
    <source>
        <dbReference type="ARBA" id="ARBA00023053"/>
    </source>
</evidence>
<dbReference type="PANTHER" id="PTHR48086:SF3">
    <property type="entry name" value="SODIUM_PROLINE SYMPORTER"/>
    <property type="match status" value="1"/>
</dbReference>
<feature type="transmembrane region" description="Helical" evidence="14">
    <location>
        <begin position="322"/>
        <end position="348"/>
    </location>
</feature>
<feature type="transmembrane region" description="Helical" evidence="14">
    <location>
        <begin position="421"/>
        <end position="443"/>
    </location>
</feature>
<keyword evidence="9" id="KW-0406">Ion transport</keyword>
<evidence type="ECO:0000256" key="11">
    <source>
        <dbReference type="ARBA" id="ARBA00023201"/>
    </source>
</evidence>
<feature type="transmembrane region" description="Helical" evidence="14">
    <location>
        <begin position="119"/>
        <end position="143"/>
    </location>
</feature>
<feature type="transmembrane region" description="Helical" evidence="14">
    <location>
        <begin position="368"/>
        <end position="384"/>
    </location>
</feature>
<dbReference type="Gene3D" id="1.20.1730.10">
    <property type="entry name" value="Sodium/glucose cotransporter"/>
    <property type="match status" value="1"/>
</dbReference>
<dbReference type="InterPro" id="IPR038377">
    <property type="entry name" value="Na/Glc_symporter_sf"/>
</dbReference>
<keyword evidence="16" id="KW-1185">Reference proteome</keyword>
<accession>A0ABZ0I1C1</accession>
<protein>
    <submittedName>
        <fullName evidence="15">Sodium:solute symporter family protein</fullName>
    </submittedName>
</protein>
<feature type="transmembrane region" description="Helical" evidence="14">
    <location>
        <begin position="544"/>
        <end position="567"/>
    </location>
</feature>
<dbReference type="RefSeq" id="WP_407346485.1">
    <property type="nucleotide sequence ID" value="NZ_CP136864.1"/>
</dbReference>
<evidence type="ECO:0000256" key="4">
    <source>
        <dbReference type="ARBA" id="ARBA00022475"/>
    </source>
</evidence>
<evidence type="ECO:0000256" key="13">
    <source>
        <dbReference type="RuleBase" id="RU362091"/>
    </source>
</evidence>
<comment type="similarity">
    <text evidence="2 13">Belongs to the sodium:solute symporter (SSF) (TC 2.A.21) family.</text>
</comment>
<dbReference type="CDD" id="cd10322">
    <property type="entry name" value="SLC5sbd"/>
    <property type="match status" value="1"/>
</dbReference>
<evidence type="ECO:0000256" key="5">
    <source>
        <dbReference type="ARBA" id="ARBA00022692"/>
    </source>
</evidence>
<dbReference type="InterPro" id="IPR050277">
    <property type="entry name" value="Sodium:Solute_Symporter"/>
</dbReference>
<dbReference type="InterPro" id="IPR018212">
    <property type="entry name" value="Na/solute_symporter_CS"/>
</dbReference>
<feature type="transmembrane region" description="Helical" evidence="14">
    <location>
        <begin position="390"/>
        <end position="409"/>
    </location>
</feature>
<name>A0ABZ0I1C1_9GAMM</name>
<evidence type="ECO:0000256" key="10">
    <source>
        <dbReference type="ARBA" id="ARBA00023136"/>
    </source>
</evidence>
<dbReference type="Pfam" id="PF00474">
    <property type="entry name" value="SSF"/>
    <property type="match status" value="1"/>
</dbReference>
<keyword evidence="7 14" id="KW-1133">Transmembrane helix</keyword>
<feature type="transmembrane region" description="Helical" evidence="14">
    <location>
        <begin position="6"/>
        <end position="22"/>
    </location>
</feature>
<evidence type="ECO:0000313" key="16">
    <source>
        <dbReference type="Proteomes" id="UP001626537"/>
    </source>
</evidence>
<organism evidence="15 16">
    <name type="scientific">Congregibacter variabilis</name>
    <dbReference type="NCBI Taxonomy" id="3081200"/>
    <lineage>
        <taxon>Bacteria</taxon>
        <taxon>Pseudomonadati</taxon>
        <taxon>Pseudomonadota</taxon>
        <taxon>Gammaproteobacteria</taxon>
        <taxon>Cellvibrionales</taxon>
        <taxon>Halieaceae</taxon>
        <taxon>Congregibacter</taxon>
    </lineage>
</organism>
<dbReference type="EMBL" id="CP136864">
    <property type="protein sequence ID" value="WOJ91921.1"/>
    <property type="molecule type" value="Genomic_DNA"/>
</dbReference>
<evidence type="ECO:0000256" key="1">
    <source>
        <dbReference type="ARBA" id="ARBA00004651"/>
    </source>
</evidence>
<evidence type="ECO:0000256" key="9">
    <source>
        <dbReference type="ARBA" id="ARBA00023065"/>
    </source>
</evidence>
<keyword evidence="8" id="KW-0915">Sodium</keyword>
<keyword evidence="6" id="KW-0769">Symport</keyword>
<dbReference type="PANTHER" id="PTHR48086">
    <property type="entry name" value="SODIUM/PROLINE SYMPORTER-RELATED"/>
    <property type="match status" value="1"/>
</dbReference>
<keyword evidence="11" id="KW-0739">Sodium transport</keyword>
<keyword evidence="10 14" id="KW-0472">Membrane</keyword>
<comment type="catalytic activity">
    <reaction evidence="12">
        <text>L-proline(in) + Na(+)(in) = L-proline(out) + Na(+)(out)</text>
        <dbReference type="Rhea" id="RHEA:28967"/>
        <dbReference type="ChEBI" id="CHEBI:29101"/>
        <dbReference type="ChEBI" id="CHEBI:60039"/>
    </reaction>
</comment>
<dbReference type="PROSITE" id="PS00457">
    <property type="entry name" value="NA_SOLUT_SYMP_2"/>
    <property type="match status" value="1"/>
</dbReference>
<evidence type="ECO:0000256" key="7">
    <source>
        <dbReference type="ARBA" id="ARBA00022989"/>
    </source>
</evidence>
<evidence type="ECO:0000256" key="12">
    <source>
        <dbReference type="ARBA" id="ARBA00033708"/>
    </source>
</evidence>
<feature type="transmembrane region" description="Helical" evidence="14">
    <location>
        <begin position="449"/>
        <end position="468"/>
    </location>
</feature>
<evidence type="ECO:0000256" key="6">
    <source>
        <dbReference type="ARBA" id="ARBA00022847"/>
    </source>
</evidence>
<evidence type="ECO:0000313" key="15">
    <source>
        <dbReference type="EMBL" id="WOJ91921.1"/>
    </source>
</evidence>
<keyword evidence="5 14" id="KW-0812">Transmembrane</keyword>
<keyword evidence="3" id="KW-0813">Transport</keyword>
<evidence type="ECO:0000256" key="14">
    <source>
        <dbReference type="SAM" id="Phobius"/>
    </source>
</evidence>
<proteinExistence type="inferred from homology"/>
<feature type="transmembrane region" description="Helical" evidence="14">
    <location>
        <begin position="70"/>
        <end position="91"/>
    </location>
</feature>
<feature type="transmembrane region" description="Helical" evidence="14">
    <location>
        <begin position="505"/>
        <end position="524"/>
    </location>
</feature>
<feature type="transmembrane region" description="Helical" evidence="14">
    <location>
        <begin position="149"/>
        <end position="170"/>
    </location>
</feature>
<gene>
    <name evidence="15" type="ORF">R0135_08970</name>
</gene>
<feature type="transmembrane region" description="Helical" evidence="14">
    <location>
        <begin position="42"/>
        <end position="64"/>
    </location>
</feature>
<keyword evidence="4" id="KW-1003">Cell membrane</keyword>
<dbReference type="Proteomes" id="UP001626537">
    <property type="component" value="Chromosome"/>
</dbReference>
<feature type="transmembrane region" description="Helical" evidence="14">
    <location>
        <begin position="238"/>
        <end position="255"/>
    </location>
</feature>
<comment type="subcellular location">
    <subcellularLocation>
        <location evidence="1">Cell membrane</location>
        <topology evidence="1">Multi-pass membrane protein</topology>
    </subcellularLocation>
</comment>
<evidence type="ECO:0000256" key="2">
    <source>
        <dbReference type="ARBA" id="ARBA00006434"/>
    </source>
</evidence>
<feature type="transmembrane region" description="Helical" evidence="14">
    <location>
        <begin position="182"/>
        <end position="207"/>
    </location>
</feature>
<evidence type="ECO:0000256" key="3">
    <source>
        <dbReference type="ARBA" id="ARBA00022448"/>
    </source>
</evidence>
<sequence>MNIYNITVAISVIAFIAIGSYSGRRVKSIDDYFVAGRRAPTFLILGTLVASVFSTSIFLGEAGFTYDGQLGPYLLLPGIAVTGYVYGALFFGTFIRRSRAPTVADYFGRRFDSHRVQQAAGVTIILGLGGYLLVVTQGAAILISDLTDLSYPMAILCAWLSYSVFTLYAGSRGVIITDTLMFLLFSGATIVFVIYLLDGFGGVSFAIEELSRQSYKPDITAWHGIIGEGTDWPTATDFLIWLVIVDLSWSLVYAVSPWQSSRHLMAKNEHVVLRAAIYACIAVIFMQILIYGAGGLINLAKSDIEPSETVMLWAAKNLVPEFLGAILIAGIVAAALSSASTFLSLVGFSVSNDLASHRGPLKLGTTRLLMSAVALIVLGLSIFVPANVFWIMLFIGTVFASSWGAVGLMSIWSTRITADGAFWGLIVGLLGNVIPAGLDYLGFISLPSYLNPALLGSVASVMVILLIARQQSPGDQERAYLAKLHETPIADCDPAKTRVTLIAPALLMLYGAVMPFLLLRYYVLPYQRGRGTVLGTGGINWNEVEAWIAFGPALLFVPLGLIAVITISRRYAPRQATAVS</sequence>